<dbReference type="Proteomes" id="UP001398556">
    <property type="component" value="Unassembled WGS sequence"/>
</dbReference>
<proteinExistence type="predicted"/>
<organism evidence="3 4">
    <name type="scientific">Flavobacterium flavipallidum</name>
    <dbReference type="NCBI Taxonomy" id="3139140"/>
    <lineage>
        <taxon>Bacteria</taxon>
        <taxon>Pseudomonadati</taxon>
        <taxon>Bacteroidota</taxon>
        <taxon>Flavobacteriia</taxon>
        <taxon>Flavobacteriales</taxon>
        <taxon>Flavobacteriaceae</taxon>
        <taxon>Flavobacterium</taxon>
    </lineage>
</organism>
<evidence type="ECO:0000313" key="3">
    <source>
        <dbReference type="EMBL" id="MEL1242091.1"/>
    </source>
</evidence>
<name>A0ABU9HPL7_9FLAO</name>
<dbReference type="PANTHER" id="PTHR40057">
    <property type="entry name" value="SLR1162 PROTEIN"/>
    <property type="match status" value="1"/>
</dbReference>
<keyword evidence="4" id="KW-1185">Reference proteome</keyword>
<evidence type="ECO:0000313" key="4">
    <source>
        <dbReference type="Proteomes" id="UP001398556"/>
    </source>
</evidence>
<protein>
    <submittedName>
        <fullName evidence="3">Antibiotic biosynthesis monooxygenase</fullName>
    </submittedName>
</protein>
<dbReference type="InterPro" id="IPR038762">
    <property type="entry name" value="ABM_predict"/>
</dbReference>
<sequence length="179" mass="21335">MNIHQKDSDGLLLVRFKLKADHTSAFEKWKSEAIERISDFKGFIDITTMNQLKDEDYYHILIRFDTEENIIAWLHSDERKKIFNDSAISWLTDRQEVIHNWNIFWFRIFEGTKKWKQWAVTFIAVYPLTIIIPMVVKLIAKLIPLSFFAGIISALMISGFMIFLVLPFIHNLFKKWLHE</sequence>
<feature type="transmembrane region" description="Helical" evidence="1">
    <location>
        <begin position="146"/>
        <end position="169"/>
    </location>
</feature>
<dbReference type="SUPFAM" id="SSF54909">
    <property type="entry name" value="Dimeric alpha+beta barrel"/>
    <property type="match status" value="1"/>
</dbReference>
<dbReference type="PANTHER" id="PTHR40057:SF1">
    <property type="entry name" value="SLR1162 PROTEIN"/>
    <property type="match status" value="1"/>
</dbReference>
<evidence type="ECO:0000259" key="2">
    <source>
        <dbReference type="PROSITE" id="PS51725"/>
    </source>
</evidence>
<dbReference type="InterPro" id="IPR011008">
    <property type="entry name" value="Dimeric_a/b-barrel"/>
</dbReference>
<dbReference type="InterPro" id="IPR007138">
    <property type="entry name" value="ABM_dom"/>
</dbReference>
<dbReference type="EMBL" id="JBBYHU010000032">
    <property type="protein sequence ID" value="MEL1242091.1"/>
    <property type="molecule type" value="Genomic_DNA"/>
</dbReference>
<dbReference type="Gene3D" id="3.30.70.100">
    <property type="match status" value="1"/>
</dbReference>
<dbReference type="PROSITE" id="PS51725">
    <property type="entry name" value="ABM"/>
    <property type="match status" value="1"/>
</dbReference>
<dbReference type="Pfam" id="PF03992">
    <property type="entry name" value="ABM"/>
    <property type="match status" value="1"/>
</dbReference>
<keyword evidence="3" id="KW-0503">Monooxygenase</keyword>
<feature type="domain" description="ABM" evidence="2">
    <location>
        <begin position="10"/>
        <end position="99"/>
    </location>
</feature>
<reference evidence="3 4" key="1">
    <citation type="submission" date="2024-04" db="EMBL/GenBank/DDBJ databases">
        <title>Flavobacterium sp. DGU99 16S ribosomal RNA gene Genome sequencing and assembly.</title>
        <authorList>
            <person name="Park S."/>
        </authorList>
    </citation>
    <scope>NUCLEOTIDE SEQUENCE [LARGE SCALE GENOMIC DNA]</scope>
    <source>
        <strain evidence="3 4">DGU99</strain>
    </source>
</reference>
<keyword evidence="1" id="KW-0812">Transmembrane</keyword>
<feature type="transmembrane region" description="Helical" evidence="1">
    <location>
        <begin position="118"/>
        <end position="140"/>
    </location>
</feature>
<keyword evidence="3" id="KW-0560">Oxidoreductase</keyword>
<dbReference type="RefSeq" id="WP_341701297.1">
    <property type="nucleotide sequence ID" value="NZ_JBBYHU010000032.1"/>
</dbReference>
<evidence type="ECO:0000256" key="1">
    <source>
        <dbReference type="SAM" id="Phobius"/>
    </source>
</evidence>
<gene>
    <name evidence="3" type="ORF">AAEO59_13600</name>
</gene>
<comment type="caution">
    <text evidence="3">The sequence shown here is derived from an EMBL/GenBank/DDBJ whole genome shotgun (WGS) entry which is preliminary data.</text>
</comment>
<keyword evidence="1" id="KW-1133">Transmembrane helix</keyword>
<keyword evidence="1" id="KW-0472">Membrane</keyword>
<accession>A0ABU9HPL7</accession>
<dbReference type="GO" id="GO:0004497">
    <property type="term" value="F:monooxygenase activity"/>
    <property type="evidence" value="ECO:0007669"/>
    <property type="project" value="UniProtKB-KW"/>
</dbReference>